<dbReference type="GeneID" id="64592401"/>
<dbReference type="EMBL" id="JABBWE010000078">
    <property type="protein sequence ID" value="KAG1787468.1"/>
    <property type="molecule type" value="Genomic_DNA"/>
</dbReference>
<evidence type="ECO:0000313" key="1">
    <source>
        <dbReference type="EMBL" id="KAG1787468.1"/>
    </source>
</evidence>
<evidence type="ECO:0000313" key="2">
    <source>
        <dbReference type="Proteomes" id="UP000719766"/>
    </source>
</evidence>
<dbReference type="OrthoDB" id="2688210at2759"/>
<keyword evidence="2" id="KW-1185">Reference proteome</keyword>
<dbReference type="AlphaFoldDB" id="A0A9P7AFX0"/>
<gene>
    <name evidence="1" type="ORF">HD556DRAFT_1246761</name>
</gene>
<organism evidence="1 2">
    <name type="scientific">Suillus plorans</name>
    <dbReference type="NCBI Taxonomy" id="116603"/>
    <lineage>
        <taxon>Eukaryota</taxon>
        <taxon>Fungi</taxon>
        <taxon>Dikarya</taxon>
        <taxon>Basidiomycota</taxon>
        <taxon>Agaricomycotina</taxon>
        <taxon>Agaricomycetes</taxon>
        <taxon>Agaricomycetidae</taxon>
        <taxon>Boletales</taxon>
        <taxon>Suillineae</taxon>
        <taxon>Suillaceae</taxon>
        <taxon>Suillus</taxon>
    </lineage>
</organism>
<dbReference type="Proteomes" id="UP000719766">
    <property type="component" value="Unassembled WGS sequence"/>
</dbReference>
<protein>
    <submittedName>
        <fullName evidence="1">Uncharacterized protein</fullName>
    </submittedName>
</protein>
<comment type="caution">
    <text evidence="1">The sequence shown here is derived from an EMBL/GenBank/DDBJ whole genome shotgun (WGS) entry which is preliminary data.</text>
</comment>
<reference evidence="1" key="1">
    <citation type="journal article" date="2020" name="New Phytol.">
        <title>Comparative genomics reveals dynamic genome evolution in host specialist ectomycorrhizal fungi.</title>
        <authorList>
            <person name="Lofgren L.A."/>
            <person name="Nguyen N.H."/>
            <person name="Vilgalys R."/>
            <person name="Ruytinx J."/>
            <person name="Liao H.L."/>
            <person name="Branco S."/>
            <person name="Kuo A."/>
            <person name="LaButti K."/>
            <person name="Lipzen A."/>
            <person name="Andreopoulos W."/>
            <person name="Pangilinan J."/>
            <person name="Riley R."/>
            <person name="Hundley H."/>
            <person name="Na H."/>
            <person name="Barry K."/>
            <person name="Grigoriev I.V."/>
            <person name="Stajich J.E."/>
            <person name="Kennedy P.G."/>
        </authorList>
    </citation>
    <scope>NUCLEOTIDE SEQUENCE</scope>
    <source>
        <strain evidence="1">S12</strain>
    </source>
</reference>
<dbReference type="RefSeq" id="XP_041154814.1">
    <property type="nucleotide sequence ID" value="XM_041298637.1"/>
</dbReference>
<proteinExistence type="predicted"/>
<name>A0A9P7AFX0_9AGAM</name>
<sequence>MTQACGGQLVVCAIHRLKSFKYIELWYFSPDECKATADEAKTNADDAFGFTKVEDFVALKPVASFKASHRAIQDHSLEWRQFDLTKNSFLLHINKLKWPEKHQCALTMFFMNIVAHPYRSEHFGEQALLLYAAHVHCD</sequence>
<accession>A0A9P7AFX0</accession>